<protein>
    <submittedName>
        <fullName evidence="2">EndoU domain-containing protein</fullName>
    </submittedName>
</protein>
<reference evidence="3" key="1">
    <citation type="journal article" date="2019" name="Int. J. Syst. Evol. Microbiol.">
        <title>The Global Catalogue of Microorganisms (GCM) 10K type strain sequencing project: providing services to taxonomists for standard genome sequencing and annotation.</title>
        <authorList>
            <consortium name="The Broad Institute Genomics Platform"/>
            <consortium name="The Broad Institute Genome Sequencing Center for Infectious Disease"/>
            <person name="Wu L."/>
            <person name="Ma J."/>
        </authorList>
    </citation>
    <scope>NUCLEOTIDE SEQUENCE [LARGE SCALE GENOMIC DNA]</scope>
    <source>
        <strain evidence="3">KCTC 42808</strain>
    </source>
</reference>
<dbReference type="InterPro" id="IPR029501">
    <property type="entry name" value="EndoU_bac"/>
</dbReference>
<accession>A0ABW5JYK3</accession>
<proteinExistence type="predicted"/>
<name>A0ABW5JYK3_9FLAO</name>
<dbReference type="EMBL" id="JBHULM010000007">
    <property type="protein sequence ID" value="MFD2541577.1"/>
    <property type="molecule type" value="Genomic_DNA"/>
</dbReference>
<comment type="caution">
    <text evidence="2">The sequence shown here is derived from an EMBL/GenBank/DDBJ whole genome shotgun (WGS) entry which is preliminary data.</text>
</comment>
<feature type="domain" description="Bacterial EndoU nuclease" evidence="1">
    <location>
        <begin position="96"/>
        <end position="217"/>
    </location>
</feature>
<evidence type="ECO:0000259" key="1">
    <source>
        <dbReference type="Pfam" id="PF14436"/>
    </source>
</evidence>
<dbReference type="Proteomes" id="UP001597467">
    <property type="component" value="Unassembled WGS sequence"/>
</dbReference>
<keyword evidence="3" id="KW-1185">Reference proteome</keyword>
<organism evidence="2 3">
    <name type="scientific">Lacinutrix gracilariae</name>
    <dbReference type="NCBI Taxonomy" id="1747198"/>
    <lineage>
        <taxon>Bacteria</taxon>
        <taxon>Pseudomonadati</taxon>
        <taxon>Bacteroidota</taxon>
        <taxon>Flavobacteriia</taxon>
        <taxon>Flavobacteriales</taxon>
        <taxon>Flavobacteriaceae</taxon>
        <taxon>Lacinutrix</taxon>
    </lineage>
</organism>
<dbReference type="RefSeq" id="WP_379901432.1">
    <property type="nucleotide sequence ID" value="NZ_JBHULM010000007.1"/>
</dbReference>
<evidence type="ECO:0000313" key="2">
    <source>
        <dbReference type="EMBL" id="MFD2541577.1"/>
    </source>
</evidence>
<gene>
    <name evidence="2" type="ORF">ACFSSB_04535</name>
</gene>
<sequence length="218" mass="25250">MEYHYYIIQNGISTDKQDLKTGTFITKIPVQFPVYFNDGDGPYKSLRALKRYSKIYLKLKRTNTTRAQQIIKDKHIKKVEEVMALPHGTEFKKESVDAFTHATIGRIRKGDVTGIHFFNPKRVKILELIETNPKTGVFRARISFLNVKNNNWIEKKSASTIFPKDWNHAKLLMECKHAFDKIEKEKPSNGKIESTTKSGIKVNFVFRDGNLKSLYPIL</sequence>
<evidence type="ECO:0000313" key="3">
    <source>
        <dbReference type="Proteomes" id="UP001597467"/>
    </source>
</evidence>
<dbReference type="Pfam" id="PF14436">
    <property type="entry name" value="EndoU_bacteria"/>
    <property type="match status" value="1"/>
</dbReference>